<evidence type="ECO:0000313" key="3">
    <source>
        <dbReference type="EMBL" id="KIW30162.1"/>
    </source>
</evidence>
<reference evidence="3 4" key="1">
    <citation type="submission" date="2015-01" db="EMBL/GenBank/DDBJ databases">
        <title>The Genome Sequence of Cladophialophora immunda CBS83496.</title>
        <authorList>
            <consortium name="The Broad Institute Genomics Platform"/>
            <person name="Cuomo C."/>
            <person name="de Hoog S."/>
            <person name="Gorbushina A."/>
            <person name="Stielow B."/>
            <person name="Teixiera M."/>
            <person name="Abouelleil A."/>
            <person name="Chapman S.B."/>
            <person name="Priest M."/>
            <person name="Young S.K."/>
            <person name="Wortman J."/>
            <person name="Nusbaum C."/>
            <person name="Birren B."/>
        </authorList>
    </citation>
    <scope>NUCLEOTIDE SEQUENCE [LARGE SCALE GENOMIC DNA]</scope>
    <source>
        <strain evidence="3 4">CBS 83496</strain>
    </source>
</reference>
<dbReference type="RefSeq" id="XP_016250378.1">
    <property type="nucleotide sequence ID" value="XM_016392859.1"/>
</dbReference>
<dbReference type="VEuPathDB" id="FungiDB:PV07_05927"/>
<dbReference type="InterPro" id="IPR005373">
    <property type="entry name" value="PHAF1"/>
</dbReference>
<gene>
    <name evidence="3" type="ORF">PV07_05927</name>
</gene>
<evidence type="ECO:0000313" key="4">
    <source>
        <dbReference type="Proteomes" id="UP000054466"/>
    </source>
</evidence>
<dbReference type="PANTHER" id="PTHR13465">
    <property type="entry name" value="UPF0183 PROTEIN"/>
    <property type="match status" value="1"/>
</dbReference>
<sequence>MTETASKAAFQIQPERGISWITLGSSIYSILTRLKASPQIYPGLELSYSASEPITQPVVLSLPCNGLRLRFDGPDQRLRLIEVLDFSLSTFVYKNTDLVRRVKGSDDISQDEGSSSGPTFRHVYNRLFGPTYAGEYIAPEPSLSEGTYVLSYPGLAFTFPVKHKSWSEKVDFVSILSSNATGSAVSMAVFSGSSWTEARSNLYTRPPTYPRSPTLVGKSVETVPDEIEEVRVFGGGRLELLRRASPPMAITLSETTPQDLVAELGPPDAIYRKNDRRISIHATGNPANRRRPSMSPGLDPQALDTDQSSIQSYTEESDFDPELEEDRADSSSDECFYNYFTHGFDILISSPAARSPAFPDSTTSESSGSSSAQLVATKVFLHGNIPGSFAFNRHRRSRWVIRTRGEARGPILTSEMAFSEISGALKEVWHETYKDEDEEKQMQRGMVLNRGWGESPESSIELLGDLEESPNREKADDHSTADAGGVMGNTELFGFPGMLFEVLKNDTVSCLTVF</sequence>
<dbReference type="OrthoDB" id="411211at2759"/>
<name>A0A0D2AXX8_9EURO</name>
<evidence type="ECO:0000256" key="2">
    <source>
        <dbReference type="SAM" id="MobiDB-lite"/>
    </source>
</evidence>
<feature type="region of interest" description="Disordered" evidence="2">
    <location>
        <begin position="272"/>
        <end position="305"/>
    </location>
</feature>
<protein>
    <recommendedName>
        <fullName evidence="5">Isoleucyl-tRNA synthetase</fullName>
    </recommendedName>
</protein>
<dbReference type="GO" id="GO:0043001">
    <property type="term" value="P:Golgi to plasma membrane protein transport"/>
    <property type="evidence" value="ECO:0007669"/>
    <property type="project" value="TreeGrafter"/>
</dbReference>
<keyword evidence="4" id="KW-1185">Reference proteome</keyword>
<dbReference type="InterPro" id="IPR039156">
    <property type="entry name" value="PHAF1/BROMI"/>
</dbReference>
<evidence type="ECO:0000256" key="1">
    <source>
        <dbReference type="ARBA" id="ARBA00024339"/>
    </source>
</evidence>
<organism evidence="3 4">
    <name type="scientific">Cladophialophora immunda</name>
    <dbReference type="NCBI Taxonomy" id="569365"/>
    <lineage>
        <taxon>Eukaryota</taxon>
        <taxon>Fungi</taxon>
        <taxon>Dikarya</taxon>
        <taxon>Ascomycota</taxon>
        <taxon>Pezizomycotina</taxon>
        <taxon>Eurotiomycetes</taxon>
        <taxon>Chaetothyriomycetidae</taxon>
        <taxon>Chaetothyriales</taxon>
        <taxon>Herpotrichiellaceae</taxon>
        <taxon>Cladophialophora</taxon>
    </lineage>
</organism>
<evidence type="ECO:0008006" key="5">
    <source>
        <dbReference type="Google" id="ProtNLM"/>
    </source>
</evidence>
<dbReference type="Proteomes" id="UP000054466">
    <property type="component" value="Unassembled WGS sequence"/>
</dbReference>
<dbReference type="HOGENOM" id="CLU_032056_3_0_1"/>
<proteinExistence type="inferred from homology"/>
<dbReference type="AlphaFoldDB" id="A0A0D2AXX8"/>
<comment type="similarity">
    <text evidence="1">Belongs to the PHAF1 family.</text>
</comment>
<dbReference type="GO" id="GO:0005802">
    <property type="term" value="C:trans-Golgi network"/>
    <property type="evidence" value="ECO:0007669"/>
    <property type="project" value="TreeGrafter"/>
</dbReference>
<accession>A0A0D2AXX8</accession>
<dbReference type="EMBL" id="KN847042">
    <property type="protein sequence ID" value="KIW30162.1"/>
    <property type="molecule type" value="Genomic_DNA"/>
</dbReference>
<dbReference type="STRING" id="569365.A0A0D2AXX8"/>
<dbReference type="Pfam" id="PF03676">
    <property type="entry name" value="PHAF1"/>
    <property type="match status" value="2"/>
</dbReference>
<dbReference type="GeneID" id="27345121"/>
<dbReference type="PANTHER" id="PTHR13465:SF2">
    <property type="entry name" value="PHAGOSOME ASSEMBLY FACTOR 1"/>
    <property type="match status" value="1"/>
</dbReference>